<evidence type="ECO:0000313" key="4">
    <source>
        <dbReference type="Proteomes" id="UP001208570"/>
    </source>
</evidence>
<dbReference type="AlphaFoldDB" id="A0AAD9IXT0"/>
<gene>
    <name evidence="3" type="ORF">LSH36_1002g02007</name>
</gene>
<accession>A0AAD9IXT0</accession>
<feature type="compositionally biased region" description="Basic and acidic residues" evidence="1">
    <location>
        <begin position="347"/>
        <end position="356"/>
    </location>
</feature>
<dbReference type="Proteomes" id="UP001208570">
    <property type="component" value="Unassembled WGS sequence"/>
</dbReference>
<evidence type="ECO:0000313" key="3">
    <source>
        <dbReference type="EMBL" id="KAK2142040.1"/>
    </source>
</evidence>
<reference evidence="3" key="1">
    <citation type="journal article" date="2023" name="Mol. Biol. Evol.">
        <title>Third-Generation Sequencing Reveals the Adaptive Role of the Epigenome in Three Deep-Sea Polychaetes.</title>
        <authorList>
            <person name="Perez M."/>
            <person name="Aroh O."/>
            <person name="Sun Y."/>
            <person name="Lan Y."/>
            <person name="Juniper S.K."/>
            <person name="Young C.R."/>
            <person name="Angers B."/>
            <person name="Qian P.Y."/>
        </authorList>
    </citation>
    <scope>NUCLEOTIDE SEQUENCE</scope>
    <source>
        <strain evidence="3">P08H-3</strain>
    </source>
</reference>
<keyword evidence="4" id="KW-1185">Reference proteome</keyword>
<feature type="region of interest" description="Disordered" evidence="1">
    <location>
        <begin position="315"/>
        <end position="356"/>
    </location>
</feature>
<protein>
    <submittedName>
        <fullName evidence="3">Uncharacterized protein</fullName>
    </submittedName>
</protein>
<organism evidence="3 4">
    <name type="scientific">Paralvinella palmiformis</name>
    <dbReference type="NCBI Taxonomy" id="53620"/>
    <lineage>
        <taxon>Eukaryota</taxon>
        <taxon>Metazoa</taxon>
        <taxon>Spiralia</taxon>
        <taxon>Lophotrochozoa</taxon>
        <taxon>Annelida</taxon>
        <taxon>Polychaeta</taxon>
        <taxon>Sedentaria</taxon>
        <taxon>Canalipalpata</taxon>
        <taxon>Terebellida</taxon>
        <taxon>Terebelliformia</taxon>
        <taxon>Alvinellidae</taxon>
        <taxon>Paralvinella</taxon>
    </lineage>
</organism>
<feature type="chain" id="PRO_5041953553" evidence="2">
    <location>
        <begin position="29"/>
        <end position="390"/>
    </location>
</feature>
<proteinExistence type="predicted"/>
<name>A0AAD9IXT0_9ANNE</name>
<evidence type="ECO:0000256" key="1">
    <source>
        <dbReference type="SAM" id="MobiDB-lite"/>
    </source>
</evidence>
<evidence type="ECO:0000256" key="2">
    <source>
        <dbReference type="SAM" id="SignalP"/>
    </source>
</evidence>
<sequence>MFMIFRISYRMAKWYLILLATIPSTALATPPLSIKPTPDDKDGVMIDNLNKDTNAMTVKGNRNPSFTSVIQAIPEQVEVRLDGRKDHEERKMDALKAELTLLEILDTAKLRNLIEQLRNIQERKQESDRFDIHLPKKIPFPLGPGLSVDSVDDITGVDPGFSVYPRVDFDPGVSDRHRTGVNIKDGIDPRFGVNPVIGISPRHGIVPRFGVGQEKDVRPEVRLDHRISLDPTTGLGSMIGVGPRIGSDPAVGLDSRLNVDQRIGENNKRSVNPGVVVGASSSRSANLGNGIMLSGVATPGVRFDGDTGLEFEKMGKRSQIKAPTKVQSTDMGSHRSNDAESVMNNPESKEQRVDEEFRLRDTSGKQLGKDIIHDLKRYLRVLEMMRRANN</sequence>
<feature type="signal peptide" evidence="2">
    <location>
        <begin position="1"/>
        <end position="28"/>
    </location>
</feature>
<dbReference type="EMBL" id="JAODUP010001002">
    <property type="protein sequence ID" value="KAK2142040.1"/>
    <property type="molecule type" value="Genomic_DNA"/>
</dbReference>
<comment type="caution">
    <text evidence="3">The sequence shown here is derived from an EMBL/GenBank/DDBJ whole genome shotgun (WGS) entry which is preliminary data.</text>
</comment>
<keyword evidence="2" id="KW-0732">Signal</keyword>